<feature type="domain" description="C2H2-type" evidence="8">
    <location>
        <begin position="51"/>
        <end position="78"/>
    </location>
</feature>
<keyword evidence="2" id="KW-0479">Metal-binding</keyword>
<comment type="caution">
    <text evidence="9">The sequence shown here is derived from an EMBL/GenBank/DDBJ whole genome shotgun (WGS) entry which is preliminary data.</text>
</comment>
<dbReference type="Gene3D" id="3.30.160.60">
    <property type="entry name" value="Classic Zinc Finger"/>
    <property type="match status" value="1"/>
</dbReference>
<evidence type="ECO:0000313" key="9">
    <source>
        <dbReference type="EMBL" id="PSR96832.1"/>
    </source>
</evidence>
<dbReference type="EMBL" id="NKQK01000023">
    <property type="protein sequence ID" value="PSR96832.1"/>
    <property type="molecule type" value="Genomic_DNA"/>
</dbReference>
<dbReference type="SUPFAM" id="SSF57667">
    <property type="entry name" value="beta-beta-alpha zinc fingers"/>
    <property type="match status" value="1"/>
</dbReference>
<dbReference type="PANTHER" id="PTHR47287:SF15">
    <property type="entry name" value="ZINC FINGER PROTEIN 3-LIKE"/>
    <property type="match status" value="1"/>
</dbReference>
<gene>
    <name evidence="9" type="ORF">CEY00_Acc26887</name>
</gene>
<name>A0A2R6PUY9_ACTCC</name>
<keyword evidence="4" id="KW-0862">Zinc</keyword>
<sequence length="197" mass="22060">MESQREGKEIQVLQLYNQKHQNMIKNTNLVLDLSLSSKDLDQESKPESRMFSCNYCQRKFYSSQALGGHQNAHKRERTLAKRGQKFGAPSGVSSMATLPLHGTFNRLLGIQVHSTIHKPLDLSSSTIGSSQMYSHHGRSRKPMDLGPSPENYGGGTRFDGGRKFSPEVGGGYWWDSGGYNLKTNQDELKKLDLSLKL</sequence>
<protein>
    <submittedName>
        <fullName evidence="9">Zinc finger protein</fullName>
    </submittedName>
</protein>
<dbReference type="OrthoDB" id="1933825at2759"/>
<keyword evidence="5" id="KW-0539">Nucleus</keyword>
<evidence type="ECO:0000256" key="3">
    <source>
        <dbReference type="ARBA" id="ARBA00022771"/>
    </source>
</evidence>
<organism evidence="9 10">
    <name type="scientific">Actinidia chinensis var. chinensis</name>
    <name type="common">Chinese soft-hair kiwi</name>
    <dbReference type="NCBI Taxonomy" id="1590841"/>
    <lineage>
        <taxon>Eukaryota</taxon>
        <taxon>Viridiplantae</taxon>
        <taxon>Streptophyta</taxon>
        <taxon>Embryophyta</taxon>
        <taxon>Tracheophyta</taxon>
        <taxon>Spermatophyta</taxon>
        <taxon>Magnoliopsida</taxon>
        <taxon>eudicotyledons</taxon>
        <taxon>Gunneridae</taxon>
        <taxon>Pentapetalae</taxon>
        <taxon>asterids</taxon>
        <taxon>Ericales</taxon>
        <taxon>Actinidiaceae</taxon>
        <taxon>Actinidia</taxon>
    </lineage>
</organism>
<dbReference type="OMA" id="KGYWWDS"/>
<dbReference type="InterPro" id="IPR013087">
    <property type="entry name" value="Znf_C2H2_type"/>
</dbReference>
<evidence type="ECO:0000256" key="1">
    <source>
        <dbReference type="ARBA" id="ARBA00004123"/>
    </source>
</evidence>
<proteinExistence type="predicted"/>
<evidence type="ECO:0000313" key="10">
    <source>
        <dbReference type="Proteomes" id="UP000241394"/>
    </source>
</evidence>
<keyword evidence="3 6" id="KW-0863">Zinc-finger</keyword>
<accession>A0A2R6PUY9</accession>
<dbReference type="InterPro" id="IPR044246">
    <property type="entry name" value="ZFP3-like"/>
</dbReference>
<dbReference type="FunFam" id="3.30.160.60:FF:001366">
    <property type="entry name" value="Zinc finger protein 2"/>
    <property type="match status" value="1"/>
</dbReference>
<reference evidence="9 10" key="1">
    <citation type="submission" date="2017-07" db="EMBL/GenBank/DDBJ databases">
        <title>An improved, manually edited Actinidia chinensis var. chinensis (kiwifruit) genome highlights the challenges associated with draft genomes and gene prediction in plants.</title>
        <authorList>
            <person name="Pilkington S."/>
            <person name="Crowhurst R."/>
            <person name="Hilario E."/>
            <person name="Nardozza S."/>
            <person name="Fraser L."/>
            <person name="Peng Y."/>
            <person name="Gunaseelan K."/>
            <person name="Simpson R."/>
            <person name="Tahir J."/>
            <person name="Deroles S."/>
            <person name="Templeton K."/>
            <person name="Luo Z."/>
            <person name="Davy M."/>
            <person name="Cheng C."/>
            <person name="Mcneilage M."/>
            <person name="Scaglione D."/>
            <person name="Liu Y."/>
            <person name="Zhang Q."/>
            <person name="Datson P."/>
            <person name="De Silva N."/>
            <person name="Gardiner S."/>
            <person name="Bassett H."/>
            <person name="Chagne D."/>
            <person name="Mccallum J."/>
            <person name="Dzierzon H."/>
            <person name="Deng C."/>
            <person name="Wang Y.-Y."/>
            <person name="Barron N."/>
            <person name="Manako K."/>
            <person name="Bowen J."/>
            <person name="Foster T."/>
            <person name="Erridge Z."/>
            <person name="Tiffin H."/>
            <person name="Waite C."/>
            <person name="Davies K."/>
            <person name="Grierson E."/>
            <person name="Laing W."/>
            <person name="Kirk R."/>
            <person name="Chen X."/>
            <person name="Wood M."/>
            <person name="Montefiori M."/>
            <person name="Brummell D."/>
            <person name="Schwinn K."/>
            <person name="Catanach A."/>
            <person name="Fullerton C."/>
            <person name="Li D."/>
            <person name="Meiyalaghan S."/>
            <person name="Nieuwenhuizen N."/>
            <person name="Read N."/>
            <person name="Prakash R."/>
            <person name="Hunter D."/>
            <person name="Zhang H."/>
            <person name="Mckenzie M."/>
            <person name="Knabel M."/>
            <person name="Harris A."/>
            <person name="Allan A."/>
            <person name="Chen A."/>
            <person name="Janssen B."/>
            <person name="Plunkett B."/>
            <person name="Dwamena C."/>
            <person name="Voogd C."/>
            <person name="Leif D."/>
            <person name="Lafferty D."/>
            <person name="Souleyre E."/>
            <person name="Varkonyi-Gasic E."/>
            <person name="Gambi F."/>
            <person name="Hanley J."/>
            <person name="Yao J.-L."/>
            <person name="Cheung J."/>
            <person name="David K."/>
            <person name="Warren B."/>
            <person name="Marsh K."/>
            <person name="Snowden K."/>
            <person name="Lin-Wang K."/>
            <person name="Brian L."/>
            <person name="Martinez-Sanchez M."/>
            <person name="Wang M."/>
            <person name="Ileperuma N."/>
            <person name="Macnee N."/>
            <person name="Campin R."/>
            <person name="Mcatee P."/>
            <person name="Drummond R."/>
            <person name="Espley R."/>
            <person name="Ireland H."/>
            <person name="Wu R."/>
            <person name="Atkinson R."/>
            <person name="Karunairetnam S."/>
            <person name="Bulley S."/>
            <person name="Chunkath S."/>
            <person name="Hanley Z."/>
            <person name="Storey R."/>
            <person name="Thrimawithana A."/>
            <person name="Thomson S."/>
            <person name="David C."/>
            <person name="Testolin R."/>
        </authorList>
    </citation>
    <scope>NUCLEOTIDE SEQUENCE [LARGE SCALE GENOMIC DNA]</scope>
    <source>
        <strain evidence="10">cv. Red5</strain>
        <tissue evidence="9">Young leaf</tissue>
    </source>
</reference>
<evidence type="ECO:0000259" key="8">
    <source>
        <dbReference type="PROSITE" id="PS50157"/>
    </source>
</evidence>
<evidence type="ECO:0000256" key="4">
    <source>
        <dbReference type="ARBA" id="ARBA00022833"/>
    </source>
</evidence>
<evidence type="ECO:0000256" key="2">
    <source>
        <dbReference type="ARBA" id="ARBA00022723"/>
    </source>
</evidence>
<reference evidence="10" key="2">
    <citation type="journal article" date="2018" name="BMC Genomics">
        <title>A manually annotated Actinidia chinensis var. chinensis (kiwifruit) genome highlights the challenges associated with draft genomes and gene prediction in plants.</title>
        <authorList>
            <person name="Pilkington S.M."/>
            <person name="Crowhurst R."/>
            <person name="Hilario E."/>
            <person name="Nardozza S."/>
            <person name="Fraser L."/>
            <person name="Peng Y."/>
            <person name="Gunaseelan K."/>
            <person name="Simpson R."/>
            <person name="Tahir J."/>
            <person name="Deroles S.C."/>
            <person name="Templeton K."/>
            <person name="Luo Z."/>
            <person name="Davy M."/>
            <person name="Cheng C."/>
            <person name="McNeilage M."/>
            <person name="Scaglione D."/>
            <person name="Liu Y."/>
            <person name="Zhang Q."/>
            <person name="Datson P."/>
            <person name="De Silva N."/>
            <person name="Gardiner S.E."/>
            <person name="Bassett H."/>
            <person name="Chagne D."/>
            <person name="McCallum J."/>
            <person name="Dzierzon H."/>
            <person name="Deng C."/>
            <person name="Wang Y.Y."/>
            <person name="Barron L."/>
            <person name="Manako K."/>
            <person name="Bowen J."/>
            <person name="Foster T.M."/>
            <person name="Erridge Z.A."/>
            <person name="Tiffin H."/>
            <person name="Waite C.N."/>
            <person name="Davies K.M."/>
            <person name="Grierson E.P."/>
            <person name="Laing W.A."/>
            <person name="Kirk R."/>
            <person name="Chen X."/>
            <person name="Wood M."/>
            <person name="Montefiori M."/>
            <person name="Brummell D.A."/>
            <person name="Schwinn K.E."/>
            <person name="Catanach A."/>
            <person name="Fullerton C."/>
            <person name="Li D."/>
            <person name="Meiyalaghan S."/>
            <person name="Nieuwenhuizen N."/>
            <person name="Read N."/>
            <person name="Prakash R."/>
            <person name="Hunter D."/>
            <person name="Zhang H."/>
            <person name="McKenzie M."/>
            <person name="Knabel M."/>
            <person name="Harris A."/>
            <person name="Allan A.C."/>
            <person name="Gleave A."/>
            <person name="Chen A."/>
            <person name="Janssen B.J."/>
            <person name="Plunkett B."/>
            <person name="Ampomah-Dwamena C."/>
            <person name="Voogd C."/>
            <person name="Leif D."/>
            <person name="Lafferty D."/>
            <person name="Souleyre E.J.F."/>
            <person name="Varkonyi-Gasic E."/>
            <person name="Gambi F."/>
            <person name="Hanley J."/>
            <person name="Yao J.L."/>
            <person name="Cheung J."/>
            <person name="David K.M."/>
            <person name="Warren B."/>
            <person name="Marsh K."/>
            <person name="Snowden K.C."/>
            <person name="Lin-Wang K."/>
            <person name="Brian L."/>
            <person name="Martinez-Sanchez M."/>
            <person name="Wang M."/>
            <person name="Ileperuma N."/>
            <person name="Macnee N."/>
            <person name="Campin R."/>
            <person name="McAtee P."/>
            <person name="Drummond R.S.M."/>
            <person name="Espley R.V."/>
            <person name="Ireland H.S."/>
            <person name="Wu R."/>
            <person name="Atkinson R.G."/>
            <person name="Karunairetnam S."/>
            <person name="Bulley S."/>
            <person name="Chunkath S."/>
            <person name="Hanley Z."/>
            <person name="Storey R."/>
            <person name="Thrimawithana A.H."/>
            <person name="Thomson S."/>
            <person name="David C."/>
            <person name="Testolin R."/>
            <person name="Huang H."/>
            <person name="Hellens R.P."/>
            <person name="Schaffer R.J."/>
        </authorList>
    </citation>
    <scope>NUCLEOTIDE SEQUENCE [LARGE SCALE GENOMIC DNA]</scope>
    <source>
        <strain evidence="10">cv. Red5</strain>
    </source>
</reference>
<dbReference type="Gramene" id="PSR96832">
    <property type="protein sequence ID" value="PSR96832"/>
    <property type="gene ID" value="CEY00_Acc26887"/>
</dbReference>
<dbReference type="GO" id="GO:0008270">
    <property type="term" value="F:zinc ion binding"/>
    <property type="evidence" value="ECO:0007669"/>
    <property type="project" value="UniProtKB-KW"/>
</dbReference>
<dbReference type="GO" id="GO:0005634">
    <property type="term" value="C:nucleus"/>
    <property type="evidence" value="ECO:0007669"/>
    <property type="project" value="UniProtKB-SubCell"/>
</dbReference>
<comment type="subcellular location">
    <subcellularLocation>
        <location evidence="1">Nucleus</location>
    </subcellularLocation>
</comment>
<evidence type="ECO:0000256" key="7">
    <source>
        <dbReference type="SAM" id="MobiDB-lite"/>
    </source>
</evidence>
<dbReference type="PROSITE" id="PS50157">
    <property type="entry name" value="ZINC_FINGER_C2H2_2"/>
    <property type="match status" value="1"/>
</dbReference>
<feature type="region of interest" description="Disordered" evidence="7">
    <location>
        <begin position="121"/>
        <end position="160"/>
    </location>
</feature>
<dbReference type="PANTHER" id="PTHR47287">
    <property type="entry name" value="C2H2 AND C2HC ZINC FINGERS SUPERFAMILY PROTEIN"/>
    <property type="match status" value="1"/>
</dbReference>
<dbReference type="Proteomes" id="UP000241394">
    <property type="component" value="Chromosome LG23"/>
</dbReference>
<dbReference type="PROSITE" id="PS00028">
    <property type="entry name" value="ZINC_FINGER_C2H2_1"/>
    <property type="match status" value="1"/>
</dbReference>
<evidence type="ECO:0000256" key="5">
    <source>
        <dbReference type="ARBA" id="ARBA00023242"/>
    </source>
</evidence>
<dbReference type="AlphaFoldDB" id="A0A2R6PUY9"/>
<dbReference type="GO" id="GO:0009788">
    <property type="term" value="P:negative regulation of abscisic acid-activated signaling pathway"/>
    <property type="evidence" value="ECO:0007669"/>
    <property type="project" value="InterPro"/>
</dbReference>
<dbReference type="STRING" id="1590841.A0A2R6PUY9"/>
<dbReference type="InParanoid" id="A0A2R6PUY9"/>
<keyword evidence="10" id="KW-1185">Reference proteome</keyword>
<evidence type="ECO:0000256" key="6">
    <source>
        <dbReference type="PROSITE-ProRule" id="PRU00042"/>
    </source>
</evidence>
<feature type="compositionally biased region" description="Polar residues" evidence="7">
    <location>
        <begin position="122"/>
        <end position="133"/>
    </location>
</feature>
<dbReference type="InterPro" id="IPR036236">
    <property type="entry name" value="Znf_C2H2_sf"/>
</dbReference>